<dbReference type="EMBL" id="JACTNZ010000006">
    <property type="protein sequence ID" value="KAG5543593.1"/>
    <property type="molecule type" value="Genomic_DNA"/>
</dbReference>
<evidence type="ECO:0000313" key="3">
    <source>
        <dbReference type="Proteomes" id="UP000823749"/>
    </source>
</evidence>
<name>A0AAV6JTV4_9ERIC</name>
<organism evidence="2 3">
    <name type="scientific">Rhododendron griersonianum</name>
    <dbReference type="NCBI Taxonomy" id="479676"/>
    <lineage>
        <taxon>Eukaryota</taxon>
        <taxon>Viridiplantae</taxon>
        <taxon>Streptophyta</taxon>
        <taxon>Embryophyta</taxon>
        <taxon>Tracheophyta</taxon>
        <taxon>Spermatophyta</taxon>
        <taxon>Magnoliopsida</taxon>
        <taxon>eudicotyledons</taxon>
        <taxon>Gunneridae</taxon>
        <taxon>Pentapetalae</taxon>
        <taxon>asterids</taxon>
        <taxon>Ericales</taxon>
        <taxon>Ericaceae</taxon>
        <taxon>Ericoideae</taxon>
        <taxon>Rhodoreae</taxon>
        <taxon>Rhododendron</taxon>
    </lineage>
</organism>
<gene>
    <name evidence="2" type="ORF">RHGRI_016364</name>
</gene>
<sequence length="124" mass="13718">MVGTRNGNGGNNNNHNNNSGGNNNNGDTNQNVAATLENVAQILQNLTANPRGPQPRAAPDCTHLFTEFRKQRPPTFHGAPDPLALTHGSDRSRRCWTQWEFYNMGKMETLVRVAMLCVEEDKDA</sequence>
<comment type="caution">
    <text evidence="2">The sequence shown here is derived from an EMBL/GenBank/DDBJ whole genome shotgun (WGS) entry which is preliminary data.</text>
</comment>
<dbReference type="Proteomes" id="UP000823749">
    <property type="component" value="Chromosome 6"/>
</dbReference>
<dbReference type="AlphaFoldDB" id="A0AAV6JTV4"/>
<feature type="compositionally biased region" description="Low complexity" evidence="1">
    <location>
        <begin position="11"/>
        <end position="31"/>
    </location>
</feature>
<proteinExistence type="predicted"/>
<reference evidence="2 3" key="1">
    <citation type="submission" date="2020-08" db="EMBL/GenBank/DDBJ databases">
        <title>Plant Genome Project.</title>
        <authorList>
            <person name="Zhang R.-G."/>
        </authorList>
    </citation>
    <scope>NUCLEOTIDE SEQUENCE [LARGE SCALE GENOMIC DNA]</scope>
    <source>
        <strain evidence="2">WSP0</strain>
        <tissue evidence="2">Leaf</tissue>
    </source>
</reference>
<protein>
    <submittedName>
        <fullName evidence="2">Uncharacterized protein</fullName>
    </submittedName>
</protein>
<feature type="region of interest" description="Disordered" evidence="1">
    <location>
        <begin position="1"/>
        <end position="31"/>
    </location>
</feature>
<accession>A0AAV6JTV4</accession>
<feature type="compositionally biased region" description="Gly residues" evidence="1">
    <location>
        <begin position="1"/>
        <end position="10"/>
    </location>
</feature>
<evidence type="ECO:0000313" key="2">
    <source>
        <dbReference type="EMBL" id="KAG5543593.1"/>
    </source>
</evidence>
<keyword evidence="3" id="KW-1185">Reference proteome</keyword>
<evidence type="ECO:0000256" key="1">
    <source>
        <dbReference type="SAM" id="MobiDB-lite"/>
    </source>
</evidence>